<dbReference type="RefSeq" id="WP_285722059.1">
    <property type="nucleotide sequence ID" value="NZ_BSDD01000001.1"/>
</dbReference>
<dbReference type="Proteomes" id="UP001165089">
    <property type="component" value="Unassembled WGS sequence"/>
</dbReference>
<dbReference type="EMBL" id="BSDD01000001">
    <property type="protein sequence ID" value="GLH68560.1"/>
    <property type="molecule type" value="Genomic_DNA"/>
</dbReference>
<evidence type="ECO:0000313" key="3">
    <source>
        <dbReference type="Proteomes" id="UP001165089"/>
    </source>
</evidence>
<keyword evidence="1" id="KW-0732">Signal</keyword>
<protein>
    <submittedName>
        <fullName evidence="2">Uncharacterized protein</fullName>
    </submittedName>
</protein>
<comment type="caution">
    <text evidence="2">The sequence shown here is derived from an EMBL/GenBank/DDBJ whole genome shotgun (WGS) entry which is preliminary data.</text>
</comment>
<dbReference type="SUPFAM" id="SSF50956">
    <property type="entry name" value="Thermostable phytase (3-phytase)"/>
    <property type="match status" value="1"/>
</dbReference>
<feature type="chain" id="PRO_5045481029" evidence="1">
    <location>
        <begin position="25"/>
        <end position="358"/>
    </location>
</feature>
<feature type="signal peptide" evidence="1">
    <location>
        <begin position="1"/>
        <end position="24"/>
    </location>
</feature>
<evidence type="ECO:0000313" key="2">
    <source>
        <dbReference type="EMBL" id="GLH68560.1"/>
    </source>
</evidence>
<accession>A0ABQ5Q1E9</accession>
<name>A0ABQ5Q1E9_9BACT</name>
<sequence length="358" mass="36953">MHVRILRGLAACALLLLPIACKDAVTSGSTSGVALYAFDSTSSTVMAWNDLEALYSATSTPAPDRTLTSSLLSKVSSLGWGGLCLDSQRGLLYLVSDSGTIVRINRLRSQTGAVPSTDITSFTLSTTDRLTNGKFGQASIDPQTDTLYITENGDNGTRIWVVANASTQLQDNTIALQALQTSGDSGGTGVAAGSGTVYAYFQDGNPVGPDVLTGPRLRSGAQGGFPASSVIVGSLTGLGEYGSLALDTGNSYLYVARHNTDSGSTAAPVEVFRTGQFGMAYNQAPAFTLGSATAQADLRVIAHPGTKDWLVGLRGQGTTGYATLILWKSPLGGTDAKVQTVSPSTTVFRGVAMDGNAS</sequence>
<organism evidence="2 3">
    <name type="scientific">Geothrix rubra</name>
    <dbReference type="NCBI Taxonomy" id="2927977"/>
    <lineage>
        <taxon>Bacteria</taxon>
        <taxon>Pseudomonadati</taxon>
        <taxon>Acidobacteriota</taxon>
        <taxon>Holophagae</taxon>
        <taxon>Holophagales</taxon>
        <taxon>Holophagaceae</taxon>
        <taxon>Geothrix</taxon>
    </lineage>
</organism>
<keyword evidence="3" id="KW-1185">Reference proteome</keyword>
<proteinExistence type="predicted"/>
<evidence type="ECO:0000256" key="1">
    <source>
        <dbReference type="SAM" id="SignalP"/>
    </source>
</evidence>
<reference evidence="2 3" key="1">
    <citation type="journal article" date="2023" name="Antonie Van Leeuwenhoek">
        <title>Mesoterricola silvestris gen. nov., sp. nov., Mesoterricola sediminis sp. nov., Geothrix oryzae sp. nov., Geothrix edaphica sp. nov., Geothrix rubra sp. nov., and Geothrix limicola sp. nov., six novel members of Acidobacteriota isolated from soils.</title>
        <authorList>
            <person name="Itoh H."/>
            <person name="Sugisawa Y."/>
            <person name="Mise K."/>
            <person name="Xu Z."/>
            <person name="Kuniyasu M."/>
            <person name="Ushijima N."/>
            <person name="Kawano K."/>
            <person name="Kobayashi E."/>
            <person name="Shiratori Y."/>
            <person name="Masuda Y."/>
            <person name="Senoo K."/>
        </authorList>
    </citation>
    <scope>NUCLEOTIDE SEQUENCE [LARGE SCALE GENOMIC DNA]</scope>
    <source>
        <strain evidence="2 3">Red803</strain>
    </source>
</reference>
<gene>
    <name evidence="2" type="ORF">GETHPA_00930</name>
</gene>